<evidence type="ECO:0000313" key="10">
    <source>
        <dbReference type="EMBL" id="EGO27032.1"/>
    </source>
</evidence>
<evidence type="ECO:0000256" key="3">
    <source>
        <dbReference type="ARBA" id="ARBA00022692"/>
    </source>
</evidence>
<keyword evidence="6 8" id="KW-0472">Membrane</keyword>
<dbReference type="RefSeq" id="XP_007317205.1">
    <property type="nucleotide sequence ID" value="XM_007317143.1"/>
</dbReference>
<evidence type="ECO:0000256" key="5">
    <source>
        <dbReference type="ARBA" id="ARBA00022989"/>
    </source>
</evidence>
<dbReference type="EMBL" id="GL945432">
    <property type="protein sequence ID" value="EGO27032.1"/>
    <property type="molecule type" value="Genomic_DNA"/>
</dbReference>
<gene>
    <name evidence="10" type="ORF">SERLADRAFT_491581</name>
</gene>
<evidence type="ECO:0000256" key="1">
    <source>
        <dbReference type="ARBA" id="ARBA00004141"/>
    </source>
</evidence>
<evidence type="ECO:0000256" key="2">
    <source>
        <dbReference type="ARBA" id="ARBA00022448"/>
    </source>
</evidence>
<dbReference type="FunFam" id="1.20.1740.10:FF:000001">
    <property type="entry name" value="Amino acid permease"/>
    <property type="match status" value="1"/>
</dbReference>
<dbReference type="KEGG" id="sla:SERLADRAFT_491581"/>
<feature type="domain" description="Amino acid permease/ SLC12A" evidence="9">
    <location>
        <begin position="51"/>
        <end position="511"/>
    </location>
</feature>
<feature type="transmembrane region" description="Helical" evidence="8">
    <location>
        <begin position="160"/>
        <end position="183"/>
    </location>
</feature>
<evidence type="ECO:0000256" key="4">
    <source>
        <dbReference type="ARBA" id="ARBA00022970"/>
    </source>
</evidence>
<feature type="transmembrane region" description="Helical" evidence="8">
    <location>
        <begin position="410"/>
        <end position="435"/>
    </location>
</feature>
<feature type="transmembrane region" description="Helical" evidence="8">
    <location>
        <begin position="283"/>
        <end position="302"/>
    </location>
</feature>
<comment type="subcellular location">
    <subcellularLocation>
        <location evidence="1">Membrane</location>
        <topology evidence="1">Multi-pass membrane protein</topology>
    </subcellularLocation>
</comment>
<evidence type="ECO:0000256" key="7">
    <source>
        <dbReference type="SAM" id="MobiDB-lite"/>
    </source>
</evidence>
<sequence>MSSLEQVQLLPSTNDGSEDDLNHEGPTLNASPSFEYRADLDKVQRKLGKQHIQMIAFAGSIGTGLFLGLGQILSITGPLGALLVYLLVATVVYSTLVSVGELTSFAPVSGTLILYAARWGEPALGFALGWNYFYYSGIAVPVEITSLSVVITFWDTNPDHTAIYISVTIILLVFLNIWGLRIFGNSEIVFSTLKIMLAVGLIIGGLVISLGGGPDHKRTGFEYWRNPGPMVSYLKPGALGRFVGLLSAVVPAAFSMSGAELIAISAAEAMNPRQNIVGAMRTVIFRILFFFIGSVLVVGMLVPSNDPSLFTRSGTAGQSPFVLAFTRAGVKVLPSIINAVLVTSSFSAANTVIFAGSRILYGLALQKQAPQFLARCTSSGVPFVAVIVASSFSLLSYLNVTEGSGNVFNWLANLATTGGLFGWMTINLTYLRYYYGLKHQGIVNEGIFRSSLQPFAAMWGLFWVIFFILISGITVFFNFSASEFVSAYISIPLFFCFYFGYKIYYKTKIPALRDLDFVSNIPTLEETGDEILRTQKKSMMTEIRQMI</sequence>
<keyword evidence="3 8" id="KW-0812">Transmembrane</keyword>
<name>F8NS64_SERL9</name>
<keyword evidence="5 8" id="KW-1133">Transmembrane helix</keyword>
<evidence type="ECO:0000256" key="6">
    <source>
        <dbReference type="ARBA" id="ARBA00023136"/>
    </source>
</evidence>
<dbReference type="PANTHER" id="PTHR43341:SF1">
    <property type="entry name" value="GENERAL AMINO-ACID PERMEASE GAP1"/>
    <property type="match status" value="1"/>
</dbReference>
<organism>
    <name type="scientific">Serpula lacrymans var. lacrymans (strain S7.9)</name>
    <name type="common">Dry rot fungus</name>
    <dbReference type="NCBI Taxonomy" id="578457"/>
    <lineage>
        <taxon>Eukaryota</taxon>
        <taxon>Fungi</taxon>
        <taxon>Dikarya</taxon>
        <taxon>Basidiomycota</taxon>
        <taxon>Agaricomycotina</taxon>
        <taxon>Agaricomycetes</taxon>
        <taxon>Agaricomycetidae</taxon>
        <taxon>Boletales</taxon>
        <taxon>Coniophorineae</taxon>
        <taxon>Serpulaceae</taxon>
        <taxon>Serpula</taxon>
    </lineage>
</organism>
<dbReference type="AlphaFoldDB" id="F8NS64"/>
<dbReference type="GeneID" id="18821701"/>
<dbReference type="Proteomes" id="UP000008064">
    <property type="component" value="Unassembled WGS sequence"/>
</dbReference>
<feature type="transmembrane region" description="Helical" evidence="8">
    <location>
        <begin position="485"/>
        <end position="504"/>
    </location>
</feature>
<dbReference type="PROSITE" id="PS00218">
    <property type="entry name" value="AMINO_ACID_PERMEASE_1"/>
    <property type="match status" value="1"/>
</dbReference>
<feature type="transmembrane region" description="Helical" evidence="8">
    <location>
        <begin position="195"/>
        <end position="213"/>
    </location>
</feature>
<feature type="transmembrane region" description="Helical" evidence="8">
    <location>
        <begin position="132"/>
        <end position="154"/>
    </location>
</feature>
<reference evidence="10" key="1">
    <citation type="submission" date="2011-04" db="EMBL/GenBank/DDBJ databases">
        <title>Evolution of plant cell wall degrading machinery underlies the functional diversity of forest fungi.</title>
        <authorList>
            <consortium name="US DOE Joint Genome Institute (JGI-PGF)"/>
            <person name="Eastwood D.C."/>
            <person name="Floudas D."/>
            <person name="Binder M."/>
            <person name="Majcherczyk A."/>
            <person name="Schneider P."/>
            <person name="Aerts A."/>
            <person name="Asiegbu F.O."/>
            <person name="Baker S.E."/>
            <person name="Barry K."/>
            <person name="Bendiksby M."/>
            <person name="Blumentritt M."/>
            <person name="Coutinho P.M."/>
            <person name="Cullen D."/>
            <person name="Cullen D."/>
            <person name="Gathman A."/>
            <person name="Goodell B."/>
            <person name="Henrissat B."/>
            <person name="Ihrmark K."/>
            <person name="Kauserud H."/>
            <person name="Kohler A."/>
            <person name="LaButti K."/>
            <person name="Lapidus A."/>
            <person name="Lavin J.L."/>
            <person name="Lee Y.-H."/>
            <person name="Lindquist E."/>
            <person name="Lilly W."/>
            <person name="Lucas S."/>
            <person name="Morin E."/>
            <person name="Murat C."/>
            <person name="Oguiza J.A."/>
            <person name="Park J."/>
            <person name="Pisabarro A.G."/>
            <person name="Riley R."/>
            <person name="Rosling A."/>
            <person name="Salamov A."/>
            <person name="Schmidt O."/>
            <person name="Schmutz J."/>
            <person name="Skrede I."/>
            <person name="Stenlid J."/>
            <person name="Wiebenga A."/>
            <person name="Xie X."/>
            <person name="Kues U."/>
            <person name="Hibbett D.S."/>
            <person name="Hoffmeister D."/>
            <person name="Hogberg N."/>
            <person name="Martin F."/>
            <person name="Grigoriev I.V."/>
            <person name="Watkinson S.C."/>
        </authorList>
    </citation>
    <scope>NUCLEOTIDE SEQUENCE</scope>
    <source>
        <strain evidence="10">S7.9</strain>
    </source>
</reference>
<dbReference type="PANTHER" id="PTHR43341">
    <property type="entry name" value="AMINO ACID PERMEASE"/>
    <property type="match status" value="1"/>
</dbReference>
<feature type="transmembrane region" description="Helical" evidence="8">
    <location>
        <begin position="336"/>
        <end position="360"/>
    </location>
</feature>
<dbReference type="GO" id="GO:0016020">
    <property type="term" value="C:membrane"/>
    <property type="evidence" value="ECO:0007669"/>
    <property type="project" value="UniProtKB-SubCell"/>
</dbReference>
<feature type="region of interest" description="Disordered" evidence="7">
    <location>
        <begin position="1"/>
        <end position="32"/>
    </location>
</feature>
<protein>
    <submittedName>
        <fullName evidence="10">General amino acid permease</fullName>
    </submittedName>
</protein>
<dbReference type="InterPro" id="IPR004840">
    <property type="entry name" value="Amino_acid_permease_CS"/>
</dbReference>
<evidence type="ECO:0000256" key="8">
    <source>
        <dbReference type="SAM" id="Phobius"/>
    </source>
</evidence>
<accession>F8NS64</accession>
<dbReference type="GO" id="GO:0015171">
    <property type="term" value="F:amino acid transmembrane transporter activity"/>
    <property type="evidence" value="ECO:0007669"/>
    <property type="project" value="TreeGrafter"/>
</dbReference>
<dbReference type="PIRSF" id="PIRSF006060">
    <property type="entry name" value="AA_transporter"/>
    <property type="match status" value="1"/>
</dbReference>
<feature type="compositionally biased region" description="Polar residues" evidence="7">
    <location>
        <begin position="1"/>
        <end position="15"/>
    </location>
</feature>
<proteinExistence type="predicted"/>
<feature type="transmembrane region" description="Helical" evidence="8">
    <location>
        <begin position="372"/>
        <end position="398"/>
    </location>
</feature>
<dbReference type="HOGENOM" id="CLU_007946_12_1_1"/>
<feature type="transmembrane region" description="Helical" evidence="8">
    <location>
        <begin position="456"/>
        <end position="479"/>
    </location>
</feature>
<dbReference type="OrthoDB" id="10062876at2759"/>
<keyword evidence="2" id="KW-0813">Transport</keyword>
<dbReference type="Gene3D" id="1.20.1740.10">
    <property type="entry name" value="Amino acid/polyamine transporter I"/>
    <property type="match status" value="1"/>
</dbReference>
<dbReference type="Pfam" id="PF00324">
    <property type="entry name" value="AA_permease"/>
    <property type="match status" value="1"/>
</dbReference>
<evidence type="ECO:0000259" key="9">
    <source>
        <dbReference type="Pfam" id="PF00324"/>
    </source>
</evidence>
<keyword evidence="4" id="KW-0029">Amino-acid transport</keyword>
<dbReference type="InterPro" id="IPR050524">
    <property type="entry name" value="APC_YAT"/>
</dbReference>
<dbReference type="InterPro" id="IPR004841">
    <property type="entry name" value="AA-permease/SLC12A_dom"/>
</dbReference>